<dbReference type="Proteomes" id="UP001060170">
    <property type="component" value="Chromosome 1"/>
</dbReference>
<protein>
    <submittedName>
        <fullName evidence="1">Uncharacterized protein</fullName>
    </submittedName>
</protein>
<evidence type="ECO:0000313" key="2">
    <source>
        <dbReference type="Proteomes" id="UP001060170"/>
    </source>
</evidence>
<reference evidence="2" key="2">
    <citation type="journal article" date="2018" name="Mol. Plant Microbe Interact.">
        <title>Genome sequence resources for the wheat stripe rust pathogen (Puccinia striiformis f. sp. tritici) and the barley stripe rust pathogen (Puccinia striiformis f. sp. hordei).</title>
        <authorList>
            <person name="Xia C."/>
            <person name="Wang M."/>
            <person name="Yin C."/>
            <person name="Cornejo O.E."/>
            <person name="Hulbert S.H."/>
            <person name="Chen X."/>
        </authorList>
    </citation>
    <scope>NUCLEOTIDE SEQUENCE [LARGE SCALE GENOMIC DNA]</scope>
    <source>
        <strain evidence="2">93-210</strain>
    </source>
</reference>
<reference evidence="2" key="1">
    <citation type="journal article" date="2018" name="BMC Genomics">
        <title>Genomic insights into host adaptation between the wheat stripe rust pathogen (Puccinia striiformis f. sp. tritici) and the barley stripe rust pathogen (Puccinia striiformis f. sp. hordei).</title>
        <authorList>
            <person name="Xia C."/>
            <person name="Wang M."/>
            <person name="Yin C."/>
            <person name="Cornejo O.E."/>
            <person name="Hulbert S.H."/>
            <person name="Chen X."/>
        </authorList>
    </citation>
    <scope>NUCLEOTIDE SEQUENCE [LARGE SCALE GENOMIC DNA]</scope>
    <source>
        <strain evidence="2">93-210</strain>
    </source>
</reference>
<gene>
    <name evidence="1" type="ORF">MJO28_000180</name>
</gene>
<keyword evidence="2" id="KW-1185">Reference proteome</keyword>
<name>A0ACC0EXT6_9BASI</name>
<sequence>MPTNKASGAWCTINLIQPSPTDGTSTKTACQEYKHETSTDSTTGAIQEIVTIESQHASPFEMVINVQPTTYSLINQPSLDPESVEIPEPTLNDYYFEYFLDGISIGHSRQPRLNPTLPRYASKIYSSDYATIRLFQFANVNLVDPDDYQDQSITKNEDDKICDDEKVIKALGTIRVDVTKVTLAWQPRLKKDRQSSVIATTNQMKFSERSKKACLATTAGLSLQSSSDRSPPVMDWFIKSKDPNPFLQFIFKYKPRSILESEGTIVPVKAEEITIDSDTENEVKKNLNNKRIKAEEEEEEEKELVNNKRVKEEHKPKIIDLTNSDDEGDD</sequence>
<reference evidence="1 2" key="3">
    <citation type="journal article" date="2022" name="Microbiol. Spectr.">
        <title>Folding features and dynamics of 3D genome architecture in plant fungal pathogens.</title>
        <authorList>
            <person name="Xia C."/>
        </authorList>
    </citation>
    <scope>NUCLEOTIDE SEQUENCE [LARGE SCALE GENOMIC DNA]</scope>
    <source>
        <strain evidence="1 2">93-210</strain>
    </source>
</reference>
<evidence type="ECO:0000313" key="1">
    <source>
        <dbReference type="EMBL" id="KAI7962086.1"/>
    </source>
</evidence>
<organism evidence="1 2">
    <name type="scientific">Puccinia striiformis f. sp. tritici</name>
    <dbReference type="NCBI Taxonomy" id="168172"/>
    <lineage>
        <taxon>Eukaryota</taxon>
        <taxon>Fungi</taxon>
        <taxon>Dikarya</taxon>
        <taxon>Basidiomycota</taxon>
        <taxon>Pucciniomycotina</taxon>
        <taxon>Pucciniomycetes</taxon>
        <taxon>Pucciniales</taxon>
        <taxon>Pucciniaceae</taxon>
        <taxon>Puccinia</taxon>
    </lineage>
</organism>
<dbReference type="EMBL" id="CM045865">
    <property type="protein sequence ID" value="KAI7962086.1"/>
    <property type="molecule type" value="Genomic_DNA"/>
</dbReference>
<comment type="caution">
    <text evidence="1">The sequence shown here is derived from an EMBL/GenBank/DDBJ whole genome shotgun (WGS) entry which is preliminary data.</text>
</comment>
<accession>A0ACC0EXT6</accession>
<proteinExistence type="predicted"/>